<evidence type="ECO:0000256" key="6">
    <source>
        <dbReference type="SAM" id="MobiDB-lite"/>
    </source>
</evidence>
<proteinExistence type="inferred from homology"/>
<organism evidence="7 8">
    <name type="scientific">Pseudo-nitzschia multistriata</name>
    <dbReference type="NCBI Taxonomy" id="183589"/>
    <lineage>
        <taxon>Eukaryota</taxon>
        <taxon>Sar</taxon>
        <taxon>Stramenopiles</taxon>
        <taxon>Ochrophyta</taxon>
        <taxon>Bacillariophyta</taxon>
        <taxon>Bacillariophyceae</taxon>
        <taxon>Bacillariophycidae</taxon>
        <taxon>Bacillariales</taxon>
        <taxon>Bacillariaceae</taxon>
        <taxon>Pseudo-nitzschia</taxon>
    </lineage>
</organism>
<evidence type="ECO:0000256" key="3">
    <source>
        <dbReference type="ARBA" id="ARBA00013068"/>
    </source>
</evidence>
<reference evidence="7 8" key="1">
    <citation type="submission" date="2019-01" db="EMBL/GenBank/DDBJ databases">
        <authorList>
            <person name="Ferrante I. M."/>
        </authorList>
    </citation>
    <scope>NUCLEOTIDE SEQUENCE [LARGE SCALE GENOMIC DNA]</scope>
    <source>
        <strain evidence="7 8">B856</strain>
    </source>
</reference>
<feature type="compositionally biased region" description="Basic and acidic residues" evidence="6">
    <location>
        <begin position="1"/>
        <end position="17"/>
    </location>
</feature>
<dbReference type="Gene3D" id="3.20.20.70">
    <property type="entry name" value="Aldolase class I"/>
    <property type="match status" value="1"/>
</dbReference>
<dbReference type="GO" id="GO:0006096">
    <property type="term" value="P:glycolytic process"/>
    <property type="evidence" value="ECO:0007669"/>
    <property type="project" value="UniProtKB-UniPathway"/>
</dbReference>
<accession>A0A448ZIS0</accession>
<evidence type="ECO:0000313" key="8">
    <source>
        <dbReference type="Proteomes" id="UP000291116"/>
    </source>
</evidence>
<dbReference type="AlphaFoldDB" id="A0A448ZIS0"/>
<keyword evidence="8" id="KW-1185">Reference proteome</keyword>
<protein>
    <recommendedName>
        <fullName evidence="3">fructose-bisphosphate aldolase</fullName>
        <ecNumber evidence="3">4.1.2.13</ecNumber>
    </recommendedName>
</protein>
<evidence type="ECO:0000256" key="2">
    <source>
        <dbReference type="ARBA" id="ARBA00010387"/>
    </source>
</evidence>
<keyword evidence="4" id="KW-0324">Glycolysis</keyword>
<dbReference type="EMBL" id="CAACVS010000396">
    <property type="protein sequence ID" value="VEU41943.1"/>
    <property type="molecule type" value="Genomic_DNA"/>
</dbReference>
<feature type="region of interest" description="Disordered" evidence="6">
    <location>
        <begin position="1"/>
        <end position="40"/>
    </location>
</feature>
<dbReference type="UniPathway" id="UPA00109">
    <property type="reaction ID" value="UER00183"/>
</dbReference>
<dbReference type="PANTHER" id="PTHR11627">
    <property type="entry name" value="FRUCTOSE-BISPHOSPHATE ALDOLASE"/>
    <property type="match status" value="1"/>
</dbReference>
<sequence>MHTQRREAMQKKTDGEIRSTTAMAGARKRKPSALAPASASAARAPPRFFPRVPASSLLFVVLVLAIVRMGAAAPISEASNFRAMHDKILQGAKKEKTVSGAFLAALDQSGGSTPKALESYGLSPDEGNYEVGSESMFDAVHQMRTRIMVSPSFRGDSILGAILFEDTMDRTVDGVPTCEYLWETKGIVPFLKIDKGLEDPDERGSVQMLKPIPDLEALLERAVSKGVYGTKARSLILDPNHPEQIDALVKQQFDLARRVLEAGLVPIVEPEVHIHQTKADKCACEEILCGALLRELGDLLAEDKDHRVMIKITLPETPDQYKDCVDHPCCLRVVALSGGYDQANANARLSQNRGVIASFSRALSEGLSHGMTNDEFDNRLSESIASIYGASSSSSSSSSSTVE</sequence>
<dbReference type="InterPro" id="IPR013785">
    <property type="entry name" value="Aldolase_TIM"/>
</dbReference>
<keyword evidence="5" id="KW-0456">Lyase</keyword>
<dbReference type="EC" id="4.1.2.13" evidence="3"/>
<evidence type="ECO:0000256" key="1">
    <source>
        <dbReference type="ARBA" id="ARBA00004714"/>
    </source>
</evidence>
<evidence type="ECO:0000256" key="5">
    <source>
        <dbReference type="ARBA" id="ARBA00023239"/>
    </source>
</evidence>
<evidence type="ECO:0000256" key="4">
    <source>
        <dbReference type="ARBA" id="ARBA00023152"/>
    </source>
</evidence>
<name>A0A448ZIS0_9STRA</name>
<comment type="pathway">
    <text evidence="1">Carbohydrate degradation; glycolysis; D-glyceraldehyde 3-phosphate and glycerone phosphate from D-glucose: step 4/4.</text>
</comment>
<dbReference type="Pfam" id="PF00274">
    <property type="entry name" value="Glycolytic"/>
    <property type="match status" value="1"/>
</dbReference>
<comment type="similarity">
    <text evidence="2">Belongs to the class I fructose-bisphosphate aldolase family.</text>
</comment>
<dbReference type="InterPro" id="IPR000741">
    <property type="entry name" value="FBA_I"/>
</dbReference>
<dbReference type="GO" id="GO:0004332">
    <property type="term" value="F:fructose-bisphosphate aldolase activity"/>
    <property type="evidence" value="ECO:0007669"/>
    <property type="project" value="UniProtKB-EC"/>
</dbReference>
<dbReference type="Proteomes" id="UP000291116">
    <property type="component" value="Unassembled WGS sequence"/>
</dbReference>
<gene>
    <name evidence="7" type="ORF">PSNMU_V1.4_AUG-EV-PASAV3_0088310</name>
</gene>
<dbReference type="SUPFAM" id="SSF51569">
    <property type="entry name" value="Aldolase"/>
    <property type="match status" value="1"/>
</dbReference>
<evidence type="ECO:0000313" key="7">
    <source>
        <dbReference type="EMBL" id="VEU41943.1"/>
    </source>
</evidence>
<dbReference type="OrthoDB" id="36455at2759"/>